<proteinExistence type="predicted"/>
<keyword evidence="4" id="KW-1185">Reference proteome</keyword>
<organism evidence="3 4">
    <name type="scientific">Ahniella affigens</name>
    <dbReference type="NCBI Taxonomy" id="2021234"/>
    <lineage>
        <taxon>Bacteria</taxon>
        <taxon>Pseudomonadati</taxon>
        <taxon>Pseudomonadota</taxon>
        <taxon>Gammaproteobacteria</taxon>
        <taxon>Lysobacterales</taxon>
        <taxon>Rhodanobacteraceae</taxon>
        <taxon>Ahniella</taxon>
    </lineage>
</organism>
<feature type="domain" description="Type II secretion system protein GspB C-terminal" evidence="2">
    <location>
        <begin position="267"/>
        <end position="324"/>
    </location>
</feature>
<evidence type="ECO:0000256" key="1">
    <source>
        <dbReference type="SAM" id="MobiDB-lite"/>
    </source>
</evidence>
<feature type="region of interest" description="Disordered" evidence="1">
    <location>
        <begin position="73"/>
        <end position="196"/>
    </location>
</feature>
<name>A0A2P1PX45_9GAMM</name>
<dbReference type="EMBL" id="CP027860">
    <property type="protein sequence ID" value="AVP99419.1"/>
    <property type="molecule type" value="Genomic_DNA"/>
</dbReference>
<dbReference type="RefSeq" id="WP_106893337.1">
    <property type="nucleotide sequence ID" value="NZ_CP027860.1"/>
</dbReference>
<evidence type="ECO:0000313" key="3">
    <source>
        <dbReference type="EMBL" id="AVP99419.1"/>
    </source>
</evidence>
<dbReference type="OrthoDB" id="5432325at2"/>
<reference evidence="3 4" key="2">
    <citation type="submission" date="2018-03" db="EMBL/GenBank/DDBJ databases">
        <authorList>
            <person name="Keele B.F."/>
        </authorList>
    </citation>
    <scope>NUCLEOTIDE SEQUENCE [LARGE SCALE GENOMIC DNA]</scope>
    <source>
        <strain evidence="3 4">D13</strain>
    </source>
</reference>
<evidence type="ECO:0000259" key="2">
    <source>
        <dbReference type="Pfam" id="PF16537"/>
    </source>
</evidence>
<feature type="compositionally biased region" description="Polar residues" evidence="1">
    <location>
        <begin position="79"/>
        <end position="89"/>
    </location>
</feature>
<feature type="compositionally biased region" description="Low complexity" evidence="1">
    <location>
        <begin position="123"/>
        <end position="133"/>
    </location>
</feature>
<sequence>MSEILDALKRSEAARLGDDAIATPMPAPVWHASKPRPIWPWLAVLAVIGVALAGTWQNRRELWPDRFPPLAEVDAPAASDSNPSGSKQPANPPALAASARKPAELQRQGAAPEPVPAPPSPAPSGSAAENSAADIQPDPSAPAYVAELAPIPAPAPVPPSPVSQPPMPAEPGALPTVTPTNVTAPNPSSEPLAPAVNADASLAVEPPAVSVDPNVSAMAVMPTDPPQNQSMPVDAANPAMPPDVASANPDDLLPRYEDLPYSLRHDLPPVKFSMHRYAADPNQRFVVYKERRISDNGVLDQDLWLKRVLPDGAVLEFRGTEFRVGRD</sequence>
<feature type="compositionally biased region" description="Pro residues" evidence="1">
    <location>
        <begin position="151"/>
        <end position="169"/>
    </location>
</feature>
<dbReference type="Proteomes" id="UP000241074">
    <property type="component" value="Chromosome"/>
</dbReference>
<evidence type="ECO:0000313" key="4">
    <source>
        <dbReference type="Proteomes" id="UP000241074"/>
    </source>
</evidence>
<dbReference type="KEGG" id="xba:C7S18_20590"/>
<dbReference type="Pfam" id="PF16537">
    <property type="entry name" value="T2SSB"/>
    <property type="match status" value="1"/>
</dbReference>
<dbReference type="AlphaFoldDB" id="A0A2P1PX45"/>
<protein>
    <recommendedName>
        <fullName evidence="2">Type II secretion system protein GspB C-terminal domain-containing protein</fullName>
    </recommendedName>
</protein>
<dbReference type="GO" id="GO:0015627">
    <property type="term" value="C:type II protein secretion system complex"/>
    <property type="evidence" value="ECO:0007669"/>
    <property type="project" value="InterPro"/>
</dbReference>
<feature type="compositionally biased region" description="Pro residues" evidence="1">
    <location>
        <begin position="113"/>
        <end position="122"/>
    </location>
</feature>
<dbReference type="InterPro" id="IPR032389">
    <property type="entry name" value="GspB_C"/>
</dbReference>
<accession>A0A2P1PX45</accession>
<reference evidence="3 4" key="1">
    <citation type="submission" date="2018-03" db="EMBL/GenBank/DDBJ databases">
        <title>Ahniella affigens gen. nov., sp. nov., a gammaproteobacterium isolated from sandy soil near a stream.</title>
        <authorList>
            <person name="Ko Y."/>
            <person name="Kim J.-H."/>
        </authorList>
    </citation>
    <scope>NUCLEOTIDE SEQUENCE [LARGE SCALE GENOMIC DNA]</scope>
    <source>
        <strain evidence="3 4">D13</strain>
    </source>
</reference>
<feature type="compositionally biased region" description="Low complexity" evidence="1">
    <location>
        <begin position="175"/>
        <end position="187"/>
    </location>
</feature>
<gene>
    <name evidence="3" type="ORF">C7S18_20590</name>
</gene>